<proteinExistence type="predicted"/>
<dbReference type="Proteomes" id="UP000252519">
    <property type="component" value="Unassembled WGS sequence"/>
</dbReference>
<dbReference type="PANTHER" id="PTHR19446">
    <property type="entry name" value="REVERSE TRANSCRIPTASES"/>
    <property type="match status" value="1"/>
</dbReference>
<gene>
    <name evidence="1" type="ORF">ANCCAN_24221</name>
</gene>
<keyword evidence="2" id="KW-1185">Reference proteome</keyword>
<dbReference type="OrthoDB" id="410104at2759"/>
<sequence length="163" mass="18561">MPRGKAPGSDGIIVELLQACGPTLYAALARRFSRYLAKKLGKLPSYHATASVIKGRCLLTRIRRTLDEAQPVEQAGFRRKFSTLDHIITCCRLIEAAREYQEPLVLTFVDYKKAFDSVEPAKVWKALEEQGVESRYIKVLREGYSGCTTVFWPFLNDIEVRYL</sequence>
<reference evidence="1 2" key="1">
    <citation type="submission" date="2014-10" db="EMBL/GenBank/DDBJ databases">
        <title>Draft genome of the hookworm Ancylostoma caninum.</title>
        <authorList>
            <person name="Mitreva M."/>
        </authorList>
    </citation>
    <scope>NUCLEOTIDE SEQUENCE [LARGE SCALE GENOMIC DNA]</scope>
    <source>
        <strain evidence="1 2">Baltimore</strain>
    </source>
</reference>
<accession>A0A368FG94</accession>
<evidence type="ECO:0000313" key="2">
    <source>
        <dbReference type="Proteomes" id="UP000252519"/>
    </source>
</evidence>
<dbReference type="EMBL" id="JOJR01001697">
    <property type="protein sequence ID" value="RCN30009.1"/>
    <property type="molecule type" value="Genomic_DNA"/>
</dbReference>
<protein>
    <submittedName>
        <fullName evidence="1">Uncharacterized protein</fullName>
    </submittedName>
</protein>
<name>A0A368FG94_ANCCA</name>
<dbReference type="STRING" id="29170.A0A368FG94"/>
<evidence type="ECO:0000313" key="1">
    <source>
        <dbReference type="EMBL" id="RCN30009.1"/>
    </source>
</evidence>
<dbReference type="AlphaFoldDB" id="A0A368FG94"/>
<comment type="caution">
    <text evidence="1">The sequence shown here is derived from an EMBL/GenBank/DDBJ whole genome shotgun (WGS) entry which is preliminary data.</text>
</comment>
<organism evidence="1 2">
    <name type="scientific">Ancylostoma caninum</name>
    <name type="common">Dog hookworm</name>
    <dbReference type="NCBI Taxonomy" id="29170"/>
    <lineage>
        <taxon>Eukaryota</taxon>
        <taxon>Metazoa</taxon>
        <taxon>Ecdysozoa</taxon>
        <taxon>Nematoda</taxon>
        <taxon>Chromadorea</taxon>
        <taxon>Rhabditida</taxon>
        <taxon>Rhabditina</taxon>
        <taxon>Rhabditomorpha</taxon>
        <taxon>Strongyloidea</taxon>
        <taxon>Ancylostomatidae</taxon>
        <taxon>Ancylostomatinae</taxon>
        <taxon>Ancylostoma</taxon>
    </lineage>
</organism>